<dbReference type="Gene3D" id="3.30.70.1070">
    <property type="entry name" value="Sporulation related repeat"/>
    <property type="match status" value="1"/>
</dbReference>
<feature type="domain" description="SPOR" evidence="2">
    <location>
        <begin position="267"/>
        <end position="339"/>
    </location>
</feature>
<dbReference type="PANTHER" id="PTHR45011:SF1">
    <property type="entry name" value="DAP3-BINDING CELL DEATH ENHANCER 1"/>
    <property type="match status" value="1"/>
</dbReference>
<dbReference type="Gene3D" id="1.25.40.10">
    <property type="entry name" value="Tetratricopeptide repeat domain"/>
    <property type="match status" value="1"/>
</dbReference>
<dbReference type="InterPro" id="IPR011990">
    <property type="entry name" value="TPR-like_helical_dom_sf"/>
</dbReference>
<dbReference type="InterPro" id="IPR006597">
    <property type="entry name" value="Sel1-like"/>
</dbReference>
<gene>
    <name evidence="3" type="ORF">EAH76_06720</name>
</gene>
<dbReference type="AlphaFoldDB" id="A0A502FXW7"/>
<dbReference type="SMART" id="SM00671">
    <property type="entry name" value="SEL1"/>
    <property type="match status" value="3"/>
</dbReference>
<dbReference type="GO" id="GO:0042834">
    <property type="term" value="F:peptidoglycan binding"/>
    <property type="evidence" value="ECO:0007669"/>
    <property type="project" value="InterPro"/>
</dbReference>
<dbReference type="Pfam" id="PF08238">
    <property type="entry name" value="Sel1"/>
    <property type="match status" value="2"/>
</dbReference>
<dbReference type="OrthoDB" id="112232at2"/>
<evidence type="ECO:0000259" key="2">
    <source>
        <dbReference type="PROSITE" id="PS51724"/>
    </source>
</evidence>
<dbReference type="Pfam" id="PF05036">
    <property type="entry name" value="SPOR"/>
    <property type="match status" value="1"/>
</dbReference>
<comment type="caution">
    <text evidence="3">The sequence shown here is derived from an EMBL/GenBank/DDBJ whole genome shotgun (WGS) entry which is preliminary data.</text>
</comment>
<dbReference type="PROSITE" id="PS51724">
    <property type="entry name" value="SPOR"/>
    <property type="match status" value="1"/>
</dbReference>
<dbReference type="InterPro" id="IPR036680">
    <property type="entry name" value="SPOR-like_sf"/>
</dbReference>
<dbReference type="InterPro" id="IPR052748">
    <property type="entry name" value="ISR_Activator"/>
</dbReference>
<accession>A0A502FXW7</accession>
<feature type="region of interest" description="Disordered" evidence="1">
    <location>
        <begin position="179"/>
        <end position="259"/>
    </location>
</feature>
<protein>
    <submittedName>
        <fullName evidence="3">Sporulation protein</fullName>
    </submittedName>
</protein>
<dbReference type="Proteomes" id="UP000319931">
    <property type="component" value="Unassembled WGS sequence"/>
</dbReference>
<dbReference type="PANTHER" id="PTHR45011">
    <property type="entry name" value="DAP3-BINDING CELL DEATH ENHANCER 1"/>
    <property type="match status" value="1"/>
</dbReference>
<evidence type="ECO:0000256" key="1">
    <source>
        <dbReference type="SAM" id="MobiDB-lite"/>
    </source>
</evidence>
<feature type="compositionally biased region" description="Low complexity" evidence="1">
    <location>
        <begin position="229"/>
        <end position="259"/>
    </location>
</feature>
<keyword evidence="4" id="KW-1185">Reference proteome</keyword>
<evidence type="ECO:0000313" key="3">
    <source>
        <dbReference type="EMBL" id="TPG54358.1"/>
    </source>
</evidence>
<sequence length="339" mass="35893">MALAGTLLLMSPAVADVRDGVDAWGRGDYKKAIAEWRPAANAGDADAQFNLAQAYTLGRGVPTDIAVAEGWFRKAALQGHIAAQAKYGLILFDQHKPNDAAPWLEKASLRGEPRAQLVYGTMLFNGDGGAKDWPRAYAFIVRAAAANTPRASEVQAQMDKAIPTDQRQQGLELARRYEAEAQRPELPPEITGKPRSVGMRGTDLPPSDYDPAAPRKPEVMALAPERQPTRAQPPRVRAPAPAPTAQPARSAAPTAQPARARAPAAIATSRGGWKVQLGSFGDPANARKLWGQVGRRFAGADVQYAKSGAMTRVLVGPFASKGAAQAACGSIKPCVPVAP</sequence>
<organism evidence="3 4">
    <name type="scientific">Sphingomonas glacialis</name>
    <dbReference type="NCBI Taxonomy" id="658225"/>
    <lineage>
        <taxon>Bacteria</taxon>
        <taxon>Pseudomonadati</taxon>
        <taxon>Pseudomonadota</taxon>
        <taxon>Alphaproteobacteria</taxon>
        <taxon>Sphingomonadales</taxon>
        <taxon>Sphingomonadaceae</taxon>
        <taxon>Sphingomonas</taxon>
    </lineage>
</organism>
<dbReference type="EMBL" id="RCZC01000002">
    <property type="protein sequence ID" value="TPG54358.1"/>
    <property type="molecule type" value="Genomic_DNA"/>
</dbReference>
<dbReference type="InterPro" id="IPR007730">
    <property type="entry name" value="SPOR-like_dom"/>
</dbReference>
<evidence type="ECO:0000313" key="4">
    <source>
        <dbReference type="Proteomes" id="UP000319931"/>
    </source>
</evidence>
<proteinExistence type="predicted"/>
<dbReference type="SUPFAM" id="SSF110997">
    <property type="entry name" value="Sporulation related repeat"/>
    <property type="match status" value="1"/>
</dbReference>
<name>A0A502FXW7_9SPHN</name>
<dbReference type="SUPFAM" id="SSF81901">
    <property type="entry name" value="HCP-like"/>
    <property type="match status" value="1"/>
</dbReference>
<reference evidence="3 4" key="1">
    <citation type="journal article" date="2019" name="Environ. Microbiol.">
        <title>Species interactions and distinct microbial communities in high Arctic permafrost affected cryosols are associated with the CH4 and CO2 gas fluxes.</title>
        <authorList>
            <person name="Altshuler I."/>
            <person name="Hamel J."/>
            <person name="Turney S."/>
            <person name="Magnuson E."/>
            <person name="Levesque R."/>
            <person name="Greer C."/>
            <person name="Whyte L.G."/>
        </authorList>
    </citation>
    <scope>NUCLEOTIDE SEQUENCE [LARGE SCALE GENOMIC DNA]</scope>
    <source>
        <strain evidence="3 4">E6.1</strain>
    </source>
</reference>